<dbReference type="Proteomes" id="UP000002669">
    <property type="component" value="Unassembled WGS sequence"/>
</dbReference>
<feature type="region of interest" description="Disordered" evidence="1">
    <location>
        <begin position="80"/>
        <end position="102"/>
    </location>
</feature>
<organism evidence="3">
    <name type="scientific">Arthroderma gypseum (strain ATCC MYA-4604 / CBS 118893)</name>
    <name type="common">Microsporum gypseum</name>
    <dbReference type="NCBI Taxonomy" id="535722"/>
    <lineage>
        <taxon>Eukaryota</taxon>
        <taxon>Fungi</taxon>
        <taxon>Dikarya</taxon>
        <taxon>Ascomycota</taxon>
        <taxon>Pezizomycotina</taxon>
        <taxon>Eurotiomycetes</taxon>
        <taxon>Eurotiomycetidae</taxon>
        <taxon>Onygenales</taxon>
        <taxon>Arthrodermataceae</taxon>
        <taxon>Nannizzia</taxon>
    </lineage>
</organism>
<dbReference type="RefSeq" id="XP_003173697.1">
    <property type="nucleotide sequence ID" value="XM_003173649.1"/>
</dbReference>
<protein>
    <submittedName>
        <fullName evidence="2">Uncharacterized protein</fullName>
    </submittedName>
</protein>
<reference evidence="3" key="1">
    <citation type="journal article" date="2012" name="MBio">
        <title>Comparative genome analysis of Trichophyton rubrum and related dermatophytes reveals candidate genes involved in infection.</title>
        <authorList>
            <person name="Martinez D.A."/>
            <person name="Oliver B.G."/>
            <person name="Graeser Y."/>
            <person name="Goldberg J.M."/>
            <person name="Li W."/>
            <person name="Martinez-Rossi N.M."/>
            <person name="Monod M."/>
            <person name="Shelest E."/>
            <person name="Barton R.C."/>
            <person name="Birch E."/>
            <person name="Brakhage A.A."/>
            <person name="Chen Z."/>
            <person name="Gurr S.J."/>
            <person name="Heiman D."/>
            <person name="Heitman J."/>
            <person name="Kosti I."/>
            <person name="Rossi A."/>
            <person name="Saif S."/>
            <person name="Samalova M."/>
            <person name="Saunders C.W."/>
            <person name="Shea T."/>
            <person name="Summerbell R.C."/>
            <person name="Xu J."/>
            <person name="Young S."/>
            <person name="Zeng Q."/>
            <person name="Birren B.W."/>
            <person name="Cuomo C.A."/>
            <person name="White T.C."/>
        </authorList>
    </citation>
    <scope>NUCLEOTIDE SEQUENCE [LARGE SCALE GENOMIC DNA]</scope>
    <source>
        <strain evidence="3">ATCC MYA-4604 / CBS 118893</strain>
    </source>
</reference>
<dbReference type="HOGENOM" id="CLU_1547167_0_0_1"/>
<dbReference type="VEuPathDB" id="FungiDB:MGYG_03870"/>
<dbReference type="GeneID" id="10028980"/>
<gene>
    <name evidence="2" type="ORF">MGYG_03870</name>
</gene>
<dbReference type="EMBL" id="DS989824">
    <property type="protein sequence ID" value="EFR00867.1"/>
    <property type="molecule type" value="Genomic_DNA"/>
</dbReference>
<evidence type="ECO:0000313" key="3">
    <source>
        <dbReference type="Proteomes" id="UP000002669"/>
    </source>
</evidence>
<dbReference type="InParanoid" id="E4UUA0"/>
<dbReference type="AlphaFoldDB" id="E4UUA0"/>
<evidence type="ECO:0000313" key="2">
    <source>
        <dbReference type="EMBL" id="EFR00867.1"/>
    </source>
</evidence>
<accession>E4UUA0</accession>
<sequence>MGLILRKAPNLPSLILCATRLVYQTSRTDSCFSYTVLKNKCASSYMIAGSKVGLPDFKLSSQYRPREGYMLAQRYGVYTPSQQKPNKKGRRRTANQPASQQPVGSTITTLQVCLWPAPLLGFCLSHLALVSLWELRVSLSPIEGLLLVTKQLIHIWAIYIDLFRDGIRVPKTG</sequence>
<proteinExistence type="predicted"/>
<name>E4UUA0_ARTGP</name>
<keyword evidence="3" id="KW-1185">Reference proteome</keyword>
<evidence type="ECO:0000256" key="1">
    <source>
        <dbReference type="SAM" id="MobiDB-lite"/>
    </source>
</evidence>